<name>A0ABV3U024_9GAMM</name>
<accession>A0ABV3U024</accession>
<dbReference type="SUPFAM" id="SSF53474">
    <property type="entry name" value="alpha/beta-Hydrolases"/>
    <property type="match status" value="1"/>
</dbReference>
<dbReference type="InterPro" id="IPR003140">
    <property type="entry name" value="PLipase/COase/thioEstase"/>
</dbReference>
<dbReference type="PANTHER" id="PTHR43037:SF1">
    <property type="entry name" value="BLL1128 PROTEIN"/>
    <property type="match status" value="1"/>
</dbReference>
<evidence type="ECO:0000313" key="4">
    <source>
        <dbReference type="Proteomes" id="UP001557484"/>
    </source>
</evidence>
<protein>
    <submittedName>
        <fullName evidence="3">PHB depolymerase family esterase</fullName>
    </submittedName>
</protein>
<dbReference type="Gene3D" id="3.40.50.1820">
    <property type="entry name" value="alpha/beta hydrolase"/>
    <property type="match status" value="1"/>
</dbReference>
<keyword evidence="4" id="KW-1185">Reference proteome</keyword>
<keyword evidence="1" id="KW-0732">Signal</keyword>
<sequence length="332" mass="36493">MRIIRFSLLAALSVAAISTLLYSYYGYSPAPPRIQLSGELSENTITIEGRERSYTAYIPTKLAKDPALVFMLHGSLQTVKGVRESTAYQFEQLAEQHKFIVVYPSGYKNNWNDCQGEANYPARAENINDIKFITSLVSEFHQRYGSDTAKTFIAGYSNGGHLGFRFALEHPNAVAGIAAISASLPAADNLACEDTGKAVPVLIMNGTEDPINPYYGGQVTLFGFGNRGRVLSSISSAEHFAHKAGYHGAPSETKHFLNNRADDPTATKYYAWRDGEHPEVILYTIVGGGHTIPQEYFRAPRILGASSKEINGPAEIWAFFARQIRRVDTAGK</sequence>
<dbReference type="RefSeq" id="WP_368376947.1">
    <property type="nucleotide sequence ID" value="NZ_JBFRYB010000001.1"/>
</dbReference>
<reference evidence="3 4" key="1">
    <citation type="journal article" date="2011" name="Int. J. Syst. Evol. Microbiol.">
        <title>Zhongshania antarctica gen. nov., sp. nov. and Zhongshania guokunii sp. nov., gammaproteobacteria respectively isolated from coastal attached (fast) ice and surface seawater of the Antarctic.</title>
        <authorList>
            <person name="Li H.J."/>
            <person name="Zhang X.Y."/>
            <person name="Chen C.X."/>
            <person name="Zhang Y.J."/>
            <person name="Gao Z.M."/>
            <person name="Yu Y."/>
            <person name="Chen X.L."/>
            <person name="Chen B."/>
            <person name="Zhang Y.Z."/>
        </authorList>
    </citation>
    <scope>NUCLEOTIDE SEQUENCE [LARGE SCALE GENOMIC DNA]</scope>
    <source>
        <strain evidence="3 4">R06B22</strain>
    </source>
</reference>
<dbReference type="Pfam" id="PF02230">
    <property type="entry name" value="Abhydrolase_2"/>
    <property type="match status" value="1"/>
</dbReference>
<gene>
    <name evidence="3" type="ORF">AB4875_15420</name>
</gene>
<dbReference type="InterPro" id="IPR050955">
    <property type="entry name" value="Plant_Biomass_Hydrol_Est"/>
</dbReference>
<dbReference type="EMBL" id="JBFRYB010000001">
    <property type="protein sequence ID" value="MEX1666884.1"/>
    <property type="molecule type" value="Genomic_DNA"/>
</dbReference>
<evidence type="ECO:0000256" key="1">
    <source>
        <dbReference type="ARBA" id="ARBA00022729"/>
    </source>
</evidence>
<evidence type="ECO:0000313" key="3">
    <source>
        <dbReference type="EMBL" id="MEX1666884.1"/>
    </source>
</evidence>
<proteinExistence type="predicted"/>
<dbReference type="PANTHER" id="PTHR43037">
    <property type="entry name" value="UNNAMED PRODUCT-RELATED"/>
    <property type="match status" value="1"/>
</dbReference>
<feature type="domain" description="Phospholipase/carboxylesterase/thioesterase" evidence="2">
    <location>
        <begin position="131"/>
        <end position="218"/>
    </location>
</feature>
<dbReference type="InterPro" id="IPR029058">
    <property type="entry name" value="AB_hydrolase_fold"/>
</dbReference>
<comment type="caution">
    <text evidence="3">The sequence shown here is derived from an EMBL/GenBank/DDBJ whole genome shotgun (WGS) entry which is preliminary data.</text>
</comment>
<evidence type="ECO:0000259" key="2">
    <source>
        <dbReference type="Pfam" id="PF02230"/>
    </source>
</evidence>
<organism evidence="3 4">
    <name type="scientific">Zhongshania arctica</name>
    <dbReference type="NCBI Taxonomy" id="3238302"/>
    <lineage>
        <taxon>Bacteria</taxon>
        <taxon>Pseudomonadati</taxon>
        <taxon>Pseudomonadota</taxon>
        <taxon>Gammaproteobacteria</taxon>
        <taxon>Cellvibrionales</taxon>
        <taxon>Spongiibacteraceae</taxon>
        <taxon>Zhongshania</taxon>
    </lineage>
</organism>
<dbReference type="Proteomes" id="UP001557484">
    <property type="component" value="Unassembled WGS sequence"/>
</dbReference>